<evidence type="ECO:0000313" key="3">
    <source>
        <dbReference type="Proteomes" id="UP000009168"/>
    </source>
</evidence>
<proteinExistence type="predicted"/>
<gene>
    <name evidence="2" type="ORF">TTHERM_000131159</name>
</gene>
<dbReference type="RefSeq" id="XP_012653996.1">
    <property type="nucleotide sequence ID" value="XM_012798542.1"/>
</dbReference>
<keyword evidence="1" id="KW-0472">Membrane</keyword>
<accession>W7XIP9</accession>
<keyword evidence="1" id="KW-1133">Transmembrane helix</keyword>
<keyword evidence="1 2" id="KW-0812">Transmembrane</keyword>
<dbReference type="KEGG" id="tet:TTHERM_000131159"/>
<dbReference type="GeneID" id="24437431"/>
<keyword evidence="3" id="KW-1185">Reference proteome</keyword>
<organism evidence="2 3">
    <name type="scientific">Tetrahymena thermophila (strain SB210)</name>
    <dbReference type="NCBI Taxonomy" id="312017"/>
    <lineage>
        <taxon>Eukaryota</taxon>
        <taxon>Sar</taxon>
        <taxon>Alveolata</taxon>
        <taxon>Ciliophora</taxon>
        <taxon>Intramacronucleata</taxon>
        <taxon>Oligohymenophorea</taxon>
        <taxon>Hymenostomatida</taxon>
        <taxon>Tetrahymenina</taxon>
        <taxon>Tetrahymenidae</taxon>
        <taxon>Tetrahymena</taxon>
    </lineage>
</organism>
<sequence length="243" mass="29098">MQIQFHQHKSQLQQQEQIENLINFLDPFQDITDYLFIFSYTCYYILNSSYLQQYQKQFNQDSKGDSEELKEFKNGILNYFLDAYQKNISDKFISLAQFSILNPKYLVSSLYFLKNRKDNNQQNSSVAHLKYLEKNQVLMEIQNKLIIQVNVNIYQKQINTQKKKTFNYKKILQLGGKLINCFILTYDASQLCSIQQYLQLVCLQNAFFQSREFNNIKKKQIIKKYNQLIIIFIIQQSLVFMIL</sequence>
<protein>
    <submittedName>
        <fullName evidence="2">Transmembrane protein, putative</fullName>
    </submittedName>
</protein>
<evidence type="ECO:0000313" key="2">
    <source>
        <dbReference type="EMBL" id="EWS73514.1"/>
    </source>
</evidence>
<dbReference type="Proteomes" id="UP000009168">
    <property type="component" value="Unassembled WGS sequence"/>
</dbReference>
<dbReference type="EMBL" id="GG662639">
    <property type="protein sequence ID" value="EWS73514.1"/>
    <property type="molecule type" value="Genomic_DNA"/>
</dbReference>
<reference evidence="3" key="1">
    <citation type="journal article" date="2006" name="PLoS Biol.">
        <title>Macronuclear genome sequence of the ciliate Tetrahymena thermophila, a model eukaryote.</title>
        <authorList>
            <person name="Eisen J.A."/>
            <person name="Coyne R.S."/>
            <person name="Wu M."/>
            <person name="Wu D."/>
            <person name="Thiagarajan M."/>
            <person name="Wortman J.R."/>
            <person name="Badger J.H."/>
            <person name="Ren Q."/>
            <person name="Amedeo P."/>
            <person name="Jones K.M."/>
            <person name="Tallon L.J."/>
            <person name="Delcher A.L."/>
            <person name="Salzberg S.L."/>
            <person name="Silva J.C."/>
            <person name="Haas B.J."/>
            <person name="Majoros W.H."/>
            <person name="Farzad M."/>
            <person name="Carlton J.M."/>
            <person name="Smith R.K. Jr."/>
            <person name="Garg J."/>
            <person name="Pearlman R.E."/>
            <person name="Karrer K.M."/>
            <person name="Sun L."/>
            <person name="Manning G."/>
            <person name="Elde N.C."/>
            <person name="Turkewitz A.P."/>
            <person name="Asai D.J."/>
            <person name="Wilkes D.E."/>
            <person name="Wang Y."/>
            <person name="Cai H."/>
            <person name="Collins K."/>
            <person name="Stewart B.A."/>
            <person name="Lee S.R."/>
            <person name="Wilamowska K."/>
            <person name="Weinberg Z."/>
            <person name="Ruzzo W.L."/>
            <person name="Wloga D."/>
            <person name="Gaertig J."/>
            <person name="Frankel J."/>
            <person name="Tsao C.-C."/>
            <person name="Gorovsky M.A."/>
            <person name="Keeling P.J."/>
            <person name="Waller R.F."/>
            <person name="Patron N.J."/>
            <person name="Cherry J.M."/>
            <person name="Stover N.A."/>
            <person name="Krieger C.J."/>
            <person name="del Toro C."/>
            <person name="Ryder H.F."/>
            <person name="Williamson S.C."/>
            <person name="Barbeau R.A."/>
            <person name="Hamilton E.P."/>
            <person name="Orias E."/>
        </authorList>
    </citation>
    <scope>NUCLEOTIDE SEQUENCE [LARGE SCALE GENOMIC DNA]</scope>
    <source>
        <strain evidence="3">SB210</strain>
    </source>
</reference>
<name>W7XIP9_TETTS</name>
<dbReference type="InParanoid" id="W7XIP9"/>
<dbReference type="AlphaFoldDB" id="W7XIP9"/>
<evidence type="ECO:0000256" key="1">
    <source>
        <dbReference type="SAM" id="Phobius"/>
    </source>
</evidence>
<feature type="transmembrane region" description="Helical" evidence="1">
    <location>
        <begin position="225"/>
        <end position="242"/>
    </location>
</feature>